<dbReference type="CDD" id="cd01301">
    <property type="entry name" value="rDP_like"/>
    <property type="match status" value="1"/>
</dbReference>
<sequence>MQEPLIFDGHNDLLLRLHQRDISAGKDGFQGSGGRHIDLEKARTGGFGGGLFAIYVPGEQGLSRDMDEMMASSYDLPLPPQVSWETASKVALSQASYLINLERDGALKICRSTKDIQDCMTSGMMAAVMHMEGAEAIDPDFHTLDVLYEAGLRSLGPVWSRPTIFANGVPFRFPSTPDIGPGLTEDGIRLVHKCNDLGVMLDLSHLNEAGFWDVAKISTKPLVATHSNAYALCPHSRNLTDRQLHAIRDSDGMVGLNFAVAFLRPDGRMVEDTPISTMLDHLDYLIEQLGEDRVGMGSDFDGAVVPGEIKTIAGLPNLRLAMREHGYDDALIRKLCHQNWLRVLDLTWT</sequence>
<dbReference type="Proteomes" id="UP001238334">
    <property type="component" value="Chromosome"/>
</dbReference>
<dbReference type="Gene3D" id="3.20.20.140">
    <property type="entry name" value="Metal-dependent hydrolases"/>
    <property type="match status" value="1"/>
</dbReference>
<dbReference type="RefSeq" id="WP_270918956.1">
    <property type="nucleotide sequence ID" value="NZ_CP127247.1"/>
</dbReference>
<dbReference type="Pfam" id="PF01244">
    <property type="entry name" value="Peptidase_M19"/>
    <property type="match status" value="1"/>
</dbReference>
<keyword evidence="2" id="KW-1185">Reference proteome</keyword>
<protein>
    <submittedName>
        <fullName evidence="1">Dipeptidase</fullName>
        <ecNumber evidence="1">3.4.13.19</ecNumber>
    </submittedName>
</protein>
<dbReference type="PROSITE" id="PS51365">
    <property type="entry name" value="RENAL_DIPEPTIDASE_2"/>
    <property type="match status" value="1"/>
</dbReference>
<evidence type="ECO:0000313" key="1">
    <source>
        <dbReference type="EMBL" id="WIY24641.1"/>
    </source>
</evidence>
<dbReference type="PROSITE" id="PS00869">
    <property type="entry name" value="RENAL_DIPEPTIDASE_1"/>
    <property type="match status" value="1"/>
</dbReference>
<gene>
    <name evidence="1" type="ORF">QPJ95_19290</name>
</gene>
<dbReference type="PANTHER" id="PTHR10443">
    <property type="entry name" value="MICROSOMAL DIPEPTIDASE"/>
    <property type="match status" value="1"/>
</dbReference>
<dbReference type="GO" id="GO:0006508">
    <property type="term" value="P:proteolysis"/>
    <property type="evidence" value="ECO:0007669"/>
    <property type="project" value="InterPro"/>
</dbReference>
<keyword evidence="1" id="KW-0378">Hydrolase</keyword>
<evidence type="ECO:0000313" key="2">
    <source>
        <dbReference type="Proteomes" id="UP001238334"/>
    </source>
</evidence>
<reference evidence="1 2" key="1">
    <citation type="submission" date="2023-06" db="EMBL/GenBank/DDBJ databases">
        <title>Parasedimentitalea psychrophila sp. nov., a psychrophilic bacterium isolated from deep-sea sediment.</title>
        <authorList>
            <person name="Li A."/>
        </authorList>
    </citation>
    <scope>NUCLEOTIDE SEQUENCE [LARGE SCALE GENOMIC DNA]</scope>
    <source>
        <strain evidence="1 2">QS115</strain>
    </source>
</reference>
<organism evidence="1 2">
    <name type="scientific">Parasedimentitalea psychrophila</name>
    <dbReference type="NCBI Taxonomy" id="2997337"/>
    <lineage>
        <taxon>Bacteria</taxon>
        <taxon>Pseudomonadati</taxon>
        <taxon>Pseudomonadota</taxon>
        <taxon>Alphaproteobacteria</taxon>
        <taxon>Rhodobacterales</taxon>
        <taxon>Paracoccaceae</taxon>
        <taxon>Parasedimentitalea</taxon>
    </lineage>
</organism>
<dbReference type="KEGG" id="ppso:QPJ95_19290"/>
<keyword evidence="1" id="KW-0224">Dipeptidase</keyword>
<dbReference type="InterPro" id="IPR032466">
    <property type="entry name" value="Metal_Hydrolase"/>
</dbReference>
<dbReference type="AlphaFoldDB" id="A0A9Y2KWX3"/>
<dbReference type="GO" id="GO:0070573">
    <property type="term" value="F:metallodipeptidase activity"/>
    <property type="evidence" value="ECO:0007669"/>
    <property type="project" value="InterPro"/>
</dbReference>
<dbReference type="InterPro" id="IPR000180">
    <property type="entry name" value="Dipep_AS"/>
</dbReference>
<dbReference type="InterPro" id="IPR008257">
    <property type="entry name" value="Pept_M19"/>
</dbReference>
<dbReference type="SUPFAM" id="SSF51556">
    <property type="entry name" value="Metallo-dependent hydrolases"/>
    <property type="match status" value="1"/>
</dbReference>
<dbReference type="EMBL" id="CP127247">
    <property type="protein sequence ID" value="WIY24641.1"/>
    <property type="molecule type" value="Genomic_DNA"/>
</dbReference>
<accession>A0A9Y2KWX3</accession>
<proteinExistence type="predicted"/>
<keyword evidence="1" id="KW-0645">Protease</keyword>
<name>A0A9Y2KWX3_9RHOB</name>
<dbReference type="PANTHER" id="PTHR10443:SF12">
    <property type="entry name" value="DIPEPTIDASE"/>
    <property type="match status" value="1"/>
</dbReference>
<dbReference type="EC" id="3.4.13.19" evidence="1"/>